<gene>
    <name evidence="2" type="ORF">Tco_0678145</name>
</gene>
<feature type="region of interest" description="Disordered" evidence="1">
    <location>
        <begin position="1"/>
        <end position="33"/>
    </location>
</feature>
<dbReference type="Proteomes" id="UP001151760">
    <property type="component" value="Unassembled WGS sequence"/>
</dbReference>
<evidence type="ECO:0000313" key="2">
    <source>
        <dbReference type="EMBL" id="GJS63581.1"/>
    </source>
</evidence>
<accession>A0ABQ4XE76</accession>
<reference evidence="2" key="1">
    <citation type="journal article" date="2022" name="Int. J. Mol. Sci.">
        <title>Draft Genome of Tanacetum Coccineum: Genomic Comparison of Closely Related Tanacetum-Family Plants.</title>
        <authorList>
            <person name="Yamashiro T."/>
            <person name="Shiraishi A."/>
            <person name="Nakayama K."/>
            <person name="Satake H."/>
        </authorList>
    </citation>
    <scope>NUCLEOTIDE SEQUENCE</scope>
</reference>
<protein>
    <submittedName>
        <fullName evidence="2">Uncharacterized protein</fullName>
    </submittedName>
</protein>
<evidence type="ECO:0000256" key="1">
    <source>
        <dbReference type="SAM" id="MobiDB-lite"/>
    </source>
</evidence>
<keyword evidence="3" id="KW-1185">Reference proteome</keyword>
<dbReference type="EMBL" id="BQNB010009442">
    <property type="protein sequence ID" value="GJS63581.1"/>
    <property type="molecule type" value="Genomic_DNA"/>
</dbReference>
<organism evidence="2 3">
    <name type="scientific">Tanacetum coccineum</name>
    <dbReference type="NCBI Taxonomy" id="301880"/>
    <lineage>
        <taxon>Eukaryota</taxon>
        <taxon>Viridiplantae</taxon>
        <taxon>Streptophyta</taxon>
        <taxon>Embryophyta</taxon>
        <taxon>Tracheophyta</taxon>
        <taxon>Spermatophyta</taxon>
        <taxon>Magnoliopsida</taxon>
        <taxon>eudicotyledons</taxon>
        <taxon>Gunneridae</taxon>
        <taxon>Pentapetalae</taxon>
        <taxon>asterids</taxon>
        <taxon>campanulids</taxon>
        <taxon>Asterales</taxon>
        <taxon>Asteraceae</taxon>
        <taxon>Asteroideae</taxon>
        <taxon>Anthemideae</taxon>
        <taxon>Anthemidinae</taxon>
        <taxon>Tanacetum</taxon>
    </lineage>
</organism>
<name>A0ABQ4XE76_9ASTR</name>
<feature type="compositionally biased region" description="Basic and acidic residues" evidence="1">
    <location>
        <begin position="18"/>
        <end position="31"/>
    </location>
</feature>
<evidence type="ECO:0000313" key="3">
    <source>
        <dbReference type="Proteomes" id="UP001151760"/>
    </source>
</evidence>
<reference evidence="2" key="2">
    <citation type="submission" date="2022-01" db="EMBL/GenBank/DDBJ databases">
        <authorList>
            <person name="Yamashiro T."/>
            <person name="Shiraishi A."/>
            <person name="Satake H."/>
            <person name="Nakayama K."/>
        </authorList>
    </citation>
    <scope>NUCLEOTIDE SEQUENCE</scope>
</reference>
<comment type="caution">
    <text evidence="2">The sequence shown here is derived from an EMBL/GenBank/DDBJ whole genome shotgun (WGS) entry which is preliminary data.</text>
</comment>
<sequence>MSAMANATPIVTTVTKPATKEKTPKDADARPRVNIQDFCEEHYEDILPVIMDKMRHDKRQEVHARAHSTDLAILTRQAQLNPDQTEQTPGTILMIESTLTGGD</sequence>
<proteinExistence type="predicted"/>